<name>A0A1V1P2Z4_9BACT</name>
<proteinExistence type="predicted"/>
<dbReference type="EMBL" id="ATBP01000716">
    <property type="protein sequence ID" value="ETR69178.1"/>
    <property type="molecule type" value="Genomic_DNA"/>
</dbReference>
<accession>A0A1V1P2Z4</accession>
<comment type="caution">
    <text evidence="1">The sequence shown here is derived from an EMBL/GenBank/DDBJ whole genome shotgun (WGS) entry which is preliminary data.</text>
</comment>
<reference evidence="2" key="1">
    <citation type="submission" date="2012-11" db="EMBL/GenBank/DDBJ databases">
        <authorList>
            <person name="Lucero-Rivera Y.E."/>
            <person name="Tovar-Ramirez D."/>
        </authorList>
    </citation>
    <scope>NUCLEOTIDE SEQUENCE [LARGE SCALE GENOMIC DNA]</scope>
    <source>
        <strain evidence="2">Araruama</strain>
    </source>
</reference>
<dbReference type="AlphaFoldDB" id="A0A1V1P2Z4"/>
<evidence type="ECO:0000313" key="1">
    <source>
        <dbReference type="EMBL" id="ETR69178.1"/>
    </source>
</evidence>
<evidence type="ECO:0000313" key="2">
    <source>
        <dbReference type="Proteomes" id="UP000189670"/>
    </source>
</evidence>
<protein>
    <submittedName>
        <fullName evidence="1">Uncharacterized protein</fullName>
    </submittedName>
</protein>
<dbReference type="Proteomes" id="UP000189670">
    <property type="component" value="Unassembled WGS sequence"/>
</dbReference>
<sequence length="149" mass="16865">MDKCLCCSVTWRSRTITKKASDHVGIAILNVDDSQFSDSVSYPVIYQAKVLVIYRSETHLKQGDIITIHSYHSIVPIFGPHVPKLLGKGWTGEACLNVSESAGQFNIAAYGYSFIEKHIPAQKKWVVNRWTFSNEPTKRFEFNVFASDH</sequence>
<gene>
    <name evidence="1" type="ORF">OMM_04102</name>
</gene>
<organism evidence="1 2">
    <name type="scientific">Candidatus Magnetoglobus multicellularis str. Araruama</name>
    <dbReference type="NCBI Taxonomy" id="890399"/>
    <lineage>
        <taxon>Bacteria</taxon>
        <taxon>Pseudomonadati</taxon>
        <taxon>Thermodesulfobacteriota</taxon>
        <taxon>Desulfobacteria</taxon>
        <taxon>Desulfobacterales</taxon>
        <taxon>Desulfobacteraceae</taxon>
        <taxon>Candidatus Magnetoglobus</taxon>
    </lineage>
</organism>